<proteinExistence type="predicted"/>
<dbReference type="OrthoDB" id="9799750at2"/>
<dbReference type="GO" id="GO:0016740">
    <property type="term" value="F:transferase activity"/>
    <property type="evidence" value="ECO:0007669"/>
    <property type="project" value="UniProtKB-KW"/>
</dbReference>
<reference evidence="3" key="1">
    <citation type="submission" date="2009-12" db="EMBL/GenBank/DDBJ databases">
        <title>Complete sequence of Treponema primitia strain ZAS-2.</title>
        <authorList>
            <person name="Tetu S.G."/>
            <person name="Matson E."/>
            <person name="Ren Q."/>
            <person name="Seshadri R."/>
            <person name="Elbourne L."/>
            <person name="Hassan K.A."/>
            <person name="Durkin A."/>
            <person name="Radune D."/>
            <person name="Mohamoud Y."/>
            <person name="Shay R."/>
            <person name="Jin S."/>
            <person name="Zhang X."/>
            <person name="Lucey K."/>
            <person name="Ballor N.R."/>
            <person name="Ottesen E."/>
            <person name="Rosenthal R."/>
            <person name="Allen A."/>
            <person name="Leadbetter J.R."/>
            <person name="Paulsen I.T."/>
        </authorList>
    </citation>
    <scope>NUCLEOTIDE SEQUENCE [LARGE SCALE GENOMIC DNA]</scope>
    <source>
        <strain evidence="3">ATCC BAA-887 / DSM 12427 / ZAS-2</strain>
    </source>
</reference>
<dbReference type="STRING" id="545694.TREPR_1244"/>
<reference evidence="2 3" key="2">
    <citation type="journal article" date="2011" name="ISME J.">
        <title>RNA-seq reveals cooperative metabolic interactions between two termite-gut spirochete species in co-culture.</title>
        <authorList>
            <person name="Rosenthal A.Z."/>
            <person name="Matson E.G."/>
            <person name="Eldar A."/>
            <person name="Leadbetter J.R."/>
        </authorList>
    </citation>
    <scope>NUCLEOTIDE SEQUENCE [LARGE SCALE GENOMIC DNA]</scope>
    <source>
        <strain evidence="3">ATCC BAA-887 / DSM 12427 / ZAS-2</strain>
    </source>
</reference>
<dbReference type="Gene3D" id="3.30.460.10">
    <property type="entry name" value="Beta Polymerase, domain 2"/>
    <property type="match status" value="1"/>
</dbReference>
<feature type="domain" description="Polymerase beta nucleotidyltransferase" evidence="1">
    <location>
        <begin position="10"/>
        <end position="86"/>
    </location>
</feature>
<dbReference type="InterPro" id="IPR041633">
    <property type="entry name" value="Polbeta"/>
</dbReference>
<dbReference type="EMBL" id="CP001843">
    <property type="protein sequence ID" value="AEF86634.1"/>
    <property type="molecule type" value="Genomic_DNA"/>
</dbReference>
<dbReference type="Pfam" id="PF18765">
    <property type="entry name" value="Polbeta"/>
    <property type="match status" value="1"/>
</dbReference>
<evidence type="ECO:0000313" key="3">
    <source>
        <dbReference type="Proteomes" id="UP000009223"/>
    </source>
</evidence>
<dbReference type="AlphaFoldDB" id="F5YRI5"/>
<keyword evidence="3" id="KW-1185">Reference proteome</keyword>
<organism evidence="2 3">
    <name type="scientific">Treponema primitia (strain ATCC BAA-887 / DSM 12427 / ZAS-2)</name>
    <dbReference type="NCBI Taxonomy" id="545694"/>
    <lineage>
        <taxon>Bacteria</taxon>
        <taxon>Pseudomonadati</taxon>
        <taxon>Spirochaetota</taxon>
        <taxon>Spirochaetia</taxon>
        <taxon>Spirochaetales</taxon>
        <taxon>Treponemataceae</taxon>
        <taxon>Treponema</taxon>
    </lineage>
</organism>
<evidence type="ECO:0000313" key="2">
    <source>
        <dbReference type="EMBL" id="AEF86634.1"/>
    </source>
</evidence>
<evidence type="ECO:0000259" key="1">
    <source>
        <dbReference type="Pfam" id="PF18765"/>
    </source>
</evidence>
<dbReference type="CDD" id="cd05403">
    <property type="entry name" value="NT_KNTase_like"/>
    <property type="match status" value="1"/>
</dbReference>
<accession>F5YRI5</accession>
<protein>
    <submittedName>
        <fullName evidence="2">Nucleotidyltransferase</fullName>
    </submittedName>
</protein>
<sequence>MDNFIEIINSIKESILKYVPTKYIYLFGSYAYGNPTDKSGIDIYIVIPDYINNISEIYTKIIVDLGDKKIFFIDLLLNRESVFNKRKIENILEKTISQKGKII</sequence>
<keyword evidence="2" id="KW-0808">Transferase</keyword>
<name>F5YRI5_TREPZ</name>
<dbReference type="SUPFAM" id="SSF81301">
    <property type="entry name" value="Nucleotidyltransferase"/>
    <property type="match status" value="1"/>
</dbReference>
<dbReference type="Proteomes" id="UP000009223">
    <property type="component" value="Chromosome"/>
</dbReference>
<dbReference type="InterPro" id="IPR043519">
    <property type="entry name" value="NT_sf"/>
</dbReference>
<dbReference type="RefSeq" id="WP_015708833.1">
    <property type="nucleotide sequence ID" value="NC_015578.1"/>
</dbReference>
<dbReference type="HOGENOM" id="CLU_130257_9_3_12"/>
<dbReference type="KEGG" id="tpi:TREPR_1244"/>
<gene>
    <name evidence="2" type="ordered locus">TREPR_1244</name>
</gene>